<evidence type="ECO:0000259" key="3">
    <source>
        <dbReference type="Pfam" id="PF14420"/>
    </source>
</evidence>
<dbReference type="Proteomes" id="UP000019473">
    <property type="component" value="Unassembled WGS sequence"/>
</dbReference>
<comment type="caution">
    <text evidence="4">The sequence shown here is derived from an EMBL/GenBank/DDBJ whole genome shotgun (WGS) entry which is preliminary data.</text>
</comment>
<evidence type="ECO:0000256" key="2">
    <source>
        <dbReference type="SAM" id="MobiDB-lite"/>
    </source>
</evidence>
<dbReference type="STRING" id="1182544.W9W6L2"/>
<dbReference type="AlphaFoldDB" id="W9W6L2"/>
<evidence type="ECO:0000313" key="4">
    <source>
        <dbReference type="EMBL" id="EXJ63732.1"/>
    </source>
</evidence>
<feature type="coiled-coil region" evidence="1">
    <location>
        <begin position="161"/>
        <end position="188"/>
    </location>
</feature>
<dbReference type="InterPro" id="IPR025676">
    <property type="entry name" value="Clr5_dom"/>
</dbReference>
<accession>W9W6L2</accession>
<dbReference type="RefSeq" id="XP_007752299.1">
    <property type="nucleotide sequence ID" value="XM_007754109.1"/>
</dbReference>
<feature type="region of interest" description="Disordered" evidence="2">
    <location>
        <begin position="189"/>
        <end position="217"/>
    </location>
</feature>
<dbReference type="EMBL" id="AMGW01000001">
    <property type="protein sequence ID" value="EXJ63732.1"/>
    <property type="molecule type" value="Genomic_DNA"/>
</dbReference>
<protein>
    <recommendedName>
        <fullName evidence="3">Clr5 domain-containing protein</fullName>
    </recommendedName>
</protein>
<feature type="region of interest" description="Disordered" evidence="2">
    <location>
        <begin position="114"/>
        <end position="135"/>
    </location>
</feature>
<keyword evidence="1" id="KW-0175">Coiled coil</keyword>
<organism evidence="4 5">
    <name type="scientific">Cladophialophora yegresii CBS 114405</name>
    <dbReference type="NCBI Taxonomy" id="1182544"/>
    <lineage>
        <taxon>Eukaryota</taxon>
        <taxon>Fungi</taxon>
        <taxon>Dikarya</taxon>
        <taxon>Ascomycota</taxon>
        <taxon>Pezizomycotina</taxon>
        <taxon>Eurotiomycetes</taxon>
        <taxon>Chaetothyriomycetidae</taxon>
        <taxon>Chaetothyriales</taxon>
        <taxon>Herpotrichiellaceae</taxon>
        <taxon>Cladophialophora</taxon>
    </lineage>
</organism>
<name>W9W6L2_9EURO</name>
<dbReference type="Pfam" id="PF14420">
    <property type="entry name" value="Clr5"/>
    <property type="match status" value="1"/>
</dbReference>
<reference evidence="4 5" key="1">
    <citation type="submission" date="2013-03" db="EMBL/GenBank/DDBJ databases">
        <title>The Genome Sequence of Cladophialophora yegresii CBS 114405.</title>
        <authorList>
            <consortium name="The Broad Institute Genomics Platform"/>
            <person name="Cuomo C."/>
            <person name="de Hoog S."/>
            <person name="Gorbushina A."/>
            <person name="Walker B."/>
            <person name="Young S.K."/>
            <person name="Zeng Q."/>
            <person name="Gargeya S."/>
            <person name="Fitzgerald M."/>
            <person name="Haas B."/>
            <person name="Abouelleil A."/>
            <person name="Allen A.W."/>
            <person name="Alvarado L."/>
            <person name="Arachchi H.M."/>
            <person name="Berlin A.M."/>
            <person name="Chapman S.B."/>
            <person name="Gainer-Dewar J."/>
            <person name="Goldberg J."/>
            <person name="Griggs A."/>
            <person name="Gujja S."/>
            <person name="Hansen M."/>
            <person name="Howarth C."/>
            <person name="Imamovic A."/>
            <person name="Ireland A."/>
            <person name="Larimer J."/>
            <person name="McCowan C."/>
            <person name="Murphy C."/>
            <person name="Pearson M."/>
            <person name="Poon T.W."/>
            <person name="Priest M."/>
            <person name="Roberts A."/>
            <person name="Saif S."/>
            <person name="Shea T."/>
            <person name="Sisk P."/>
            <person name="Sykes S."/>
            <person name="Wortman J."/>
            <person name="Nusbaum C."/>
            <person name="Birren B."/>
        </authorList>
    </citation>
    <scope>NUCLEOTIDE SEQUENCE [LARGE SCALE GENOMIC DNA]</scope>
    <source>
        <strain evidence="4 5">CBS 114405</strain>
    </source>
</reference>
<proteinExistence type="predicted"/>
<dbReference type="GeneID" id="19174684"/>
<dbReference type="PANTHER" id="PTHR38788:SF3">
    <property type="entry name" value="CLR5 DOMAIN-CONTAINING PROTEIN"/>
    <property type="match status" value="1"/>
</dbReference>
<dbReference type="PANTHER" id="PTHR38788">
    <property type="entry name" value="CLR5 DOMAIN-CONTAINING PROTEIN"/>
    <property type="match status" value="1"/>
</dbReference>
<sequence length="378" mass="43803">MEHRSNARALPICEAEWDRRRSVIEGLYRLHELTDVIERMERDFGFRATDKQYKRQFARWGIRKNISSKDMKGVLGKPIENATVRGVQVPKAKIMRFERRQRLKASAVNRDQIGVQGEDLSRSQSVHQEQRDDHTQGLEVEVAQDLQENHLVSEGDGDTTIQLQQQIIDRQQQEIIKLRQDLVDMRSRRRVSQDELGSGTATDTARTCESPPREPQVQDELADVLPRGLPECKCDLSDTGTLIQYLRTYILLRTLEDTTFETMPPTWFSYALFSRRGKPFKGIGDAFDRPLAEYARLAMFGTTRLEIALDFLLFIHAFLNSTDSPRSTYDRCCVESARRIRELMSTELSDRQRRRIWAFTALKLAKHCSCHLNVDRSI</sequence>
<dbReference type="VEuPathDB" id="FungiDB:A1O7_00067"/>
<keyword evidence="5" id="KW-1185">Reference proteome</keyword>
<evidence type="ECO:0000313" key="5">
    <source>
        <dbReference type="Proteomes" id="UP000019473"/>
    </source>
</evidence>
<dbReference type="OrthoDB" id="539213at2759"/>
<gene>
    <name evidence="4" type="ORF">A1O7_00067</name>
</gene>
<dbReference type="HOGENOM" id="CLU_731601_0_0_1"/>
<evidence type="ECO:0000256" key="1">
    <source>
        <dbReference type="SAM" id="Coils"/>
    </source>
</evidence>
<feature type="domain" description="Clr5" evidence="3">
    <location>
        <begin position="14"/>
        <end position="64"/>
    </location>
</feature>